<dbReference type="AlphaFoldDB" id="A0A495W4A1"/>
<keyword evidence="2" id="KW-1133">Transmembrane helix</keyword>
<keyword evidence="4" id="KW-1185">Reference proteome</keyword>
<dbReference type="RefSeq" id="WP_121007571.1">
    <property type="nucleotide sequence ID" value="NZ_RBXO01000001.1"/>
</dbReference>
<evidence type="ECO:0000256" key="1">
    <source>
        <dbReference type="SAM" id="MobiDB-lite"/>
    </source>
</evidence>
<keyword evidence="2" id="KW-0812">Transmembrane</keyword>
<dbReference type="OrthoDB" id="3699961at2"/>
<evidence type="ECO:0000256" key="2">
    <source>
        <dbReference type="SAM" id="Phobius"/>
    </source>
</evidence>
<dbReference type="Gene3D" id="3.10.450.50">
    <property type="match status" value="1"/>
</dbReference>
<dbReference type="Proteomes" id="UP000282084">
    <property type="component" value="Unassembled WGS sequence"/>
</dbReference>
<feature type="compositionally biased region" description="Low complexity" evidence="1">
    <location>
        <begin position="9"/>
        <end position="23"/>
    </location>
</feature>
<accession>A0A495W4A1</accession>
<feature type="compositionally biased region" description="Low complexity" evidence="1">
    <location>
        <begin position="45"/>
        <end position="54"/>
    </location>
</feature>
<proteinExistence type="predicted"/>
<evidence type="ECO:0000313" key="3">
    <source>
        <dbReference type="EMBL" id="RKT55930.1"/>
    </source>
</evidence>
<gene>
    <name evidence="3" type="ORF">C8E97_4618</name>
</gene>
<protein>
    <submittedName>
        <fullName evidence="3">Uncharacterized protein</fullName>
    </submittedName>
</protein>
<feature type="transmembrane region" description="Helical" evidence="2">
    <location>
        <begin position="142"/>
        <end position="163"/>
    </location>
</feature>
<feature type="compositionally biased region" description="Gly residues" evidence="1">
    <location>
        <begin position="24"/>
        <end position="35"/>
    </location>
</feature>
<feature type="region of interest" description="Disordered" evidence="1">
    <location>
        <begin position="1"/>
        <end position="137"/>
    </location>
</feature>
<feature type="compositionally biased region" description="Gly residues" evidence="1">
    <location>
        <begin position="115"/>
        <end position="129"/>
    </location>
</feature>
<reference evidence="3 4" key="1">
    <citation type="submission" date="2018-10" db="EMBL/GenBank/DDBJ databases">
        <title>Sequencing the genomes of 1000 actinobacteria strains.</title>
        <authorList>
            <person name="Klenk H.-P."/>
        </authorList>
    </citation>
    <scope>NUCLEOTIDE SEQUENCE [LARGE SCALE GENOMIC DNA]</scope>
    <source>
        <strain evidence="3 4">DSM 43800</strain>
    </source>
</reference>
<dbReference type="EMBL" id="RBXO01000001">
    <property type="protein sequence ID" value="RKT55930.1"/>
    <property type="molecule type" value="Genomic_DNA"/>
</dbReference>
<organism evidence="3 4">
    <name type="scientific">Saccharothrix australiensis</name>
    <dbReference type="NCBI Taxonomy" id="2072"/>
    <lineage>
        <taxon>Bacteria</taxon>
        <taxon>Bacillati</taxon>
        <taxon>Actinomycetota</taxon>
        <taxon>Actinomycetes</taxon>
        <taxon>Pseudonocardiales</taxon>
        <taxon>Pseudonocardiaceae</taxon>
        <taxon>Saccharothrix</taxon>
    </lineage>
</organism>
<evidence type="ECO:0000313" key="4">
    <source>
        <dbReference type="Proteomes" id="UP000282084"/>
    </source>
</evidence>
<comment type="caution">
    <text evidence="3">The sequence shown here is derived from an EMBL/GenBank/DDBJ whole genome shotgun (WGS) entry which is preliminary data.</text>
</comment>
<feature type="compositionally biased region" description="Low complexity" evidence="1">
    <location>
        <begin position="98"/>
        <end position="114"/>
    </location>
</feature>
<feature type="compositionally biased region" description="Low complexity" evidence="1">
    <location>
        <begin position="69"/>
        <end position="82"/>
    </location>
</feature>
<name>A0A495W4A1_9PSEU</name>
<keyword evidence="2" id="KW-0472">Membrane</keyword>
<sequence length="301" mass="31663">MSVPPQQPDPYGQQPGQPGEQPGRFGGQPGYGRQPGGFPPPPQDFPQGGQQQPGYGPPSGGFPPPGQPGQPYGQPQPGQPYGQPGPGQPYGQPGPGQPYGQPGQFSQQFNQPGHGQPGPYGPQPGGYGDPYGAPRRKSPLPWLLAGGGVLVIGLVVVLVLTLGGGSNGTPKDAADSFAAAMSSKDYDKLRSLTCAEDKKEIDDLKKAFDPDSISSEIGKNLDNMPPELRDKAKRMQEAAKNVKIVATVKGVEEKDATHAEADISIKLEGLPEELKELVNGDTSNKIPFIKTDDGWVACEKK</sequence>